<feature type="compositionally biased region" description="Gly residues" evidence="1">
    <location>
        <begin position="72"/>
        <end position="81"/>
    </location>
</feature>
<feature type="compositionally biased region" description="Low complexity" evidence="1">
    <location>
        <begin position="107"/>
        <end position="122"/>
    </location>
</feature>
<gene>
    <name evidence="2" type="ORF">AMS68_007866</name>
</gene>
<reference evidence="2 3" key="1">
    <citation type="journal article" date="2016" name="Sci. Rep.">
        <title>Peltaster fructicola genome reveals evolution from an invasive phytopathogen to an ectophytic parasite.</title>
        <authorList>
            <person name="Xu C."/>
            <person name="Chen H."/>
            <person name="Gleason M.L."/>
            <person name="Xu J.R."/>
            <person name="Liu H."/>
            <person name="Zhang R."/>
            <person name="Sun G."/>
        </authorList>
    </citation>
    <scope>NUCLEOTIDE SEQUENCE [LARGE SCALE GENOMIC DNA]</scope>
    <source>
        <strain evidence="2 3">LNHT1506</strain>
    </source>
</reference>
<feature type="compositionally biased region" description="Basic residues" evidence="1">
    <location>
        <begin position="547"/>
        <end position="558"/>
    </location>
</feature>
<dbReference type="EMBL" id="CP051143">
    <property type="protein sequence ID" value="QIX02349.1"/>
    <property type="molecule type" value="Genomic_DNA"/>
</dbReference>
<feature type="region of interest" description="Disordered" evidence="1">
    <location>
        <begin position="301"/>
        <end position="455"/>
    </location>
</feature>
<protein>
    <submittedName>
        <fullName evidence="2">Uncharacterized protein</fullName>
    </submittedName>
</protein>
<feature type="compositionally biased region" description="Basic and acidic residues" evidence="1">
    <location>
        <begin position="133"/>
        <end position="160"/>
    </location>
</feature>
<feature type="region of interest" description="Disordered" evidence="1">
    <location>
        <begin position="603"/>
        <end position="642"/>
    </location>
</feature>
<feature type="compositionally biased region" description="Basic and acidic residues" evidence="1">
    <location>
        <begin position="83"/>
        <end position="106"/>
    </location>
</feature>
<sequence length="642" mass="70883">MSRYNDDYDDGPQRYHTVRTRRRDADDPDYVREETYVERGKGAGPPPPHDLVYRGREDSIEDIDREFPPPSGGGRGYGGYNDGPRRARSVRDRGYDDDYYDDDRYTDYAAGGAAAGYAAGHRGASRHRRRRDRSRDRDYSPSRYSDDSRRPEKERRKSGVEDLIGGLGLGGVAAALLGKDKDKDKDRDRRDDRSVMSRSRSRPGMSRAGRSYRSEGDHSPDRSKDTGKKWTHAAQAALIAGAIEAVRARNLPGPWTGEKGKRIATAAFGAGGLNGVLDKNPNEKQKRHLVESVAGGLVGNYVINGSRSKSRGREFDRSHSPDAHNGRSRSIMDRLRGRSASRGPPPRGRQKGSGVKELESRGRDSSADSYRSRRRGAVTTRTRQMSRQGGTDRAVARRDTNNNNNGNNDRAIAAGAGGGAGALAARGGGDEDKKSNQNESDSSSTTSMENKRKKMRWREKITAGLAAVATIHAAHGVYSSMEAHEKRHRLVAEGEMTPEEARKKQSKAWVQDAAAVGIAALGIKGAFSEWKEMREQRGEIHELEKRKRERRKKLAARKRKEEEERHQQIIELMDKNPQAAMLMMHQDSLKNGRQPMPMMFMPPPTTGGGGYNQGGYTPNGYAGPGAGQVEQSGNPYAPRAGT</sequence>
<feature type="region of interest" description="Disordered" evidence="1">
    <location>
        <begin position="546"/>
        <end position="566"/>
    </location>
</feature>
<feature type="compositionally biased region" description="Basic and acidic residues" evidence="1">
    <location>
        <begin position="212"/>
        <end position="228"/>
    </location>
</feature>
<feature type="compositionally biased region" description="Basic and acidic residues" evidence="1">
    <location>
        <begin position="178"/>
        <end position="195"/>
    </location>
</feature>
<evidence type="ECO:0000313" key="3">
    <source>
        <dbReference type="Proteomes" id="UP000503462"/>
    </source>
</evidence>
<dbReference type="AlphaFoldDB" id="A0A6H0Y688"/>
<feature type="compositionally biased region" description="Polar residues" evidence="1">
    <location>
        <begin position="379"/>
        <end position="389"/>
    </location>
</feature>
<proteinExistence type="predicted"/>
<accession>A0A6H0Y688</accession>
<feature type="compositionally biased region" description="Basic and acidic residues" evidence="1">
    <location>
        <begin position="354"/>
        <end position="366"/>
    </location>
</feature>
<evidence type="ECO:0000313" key="2">
    <source>
        <dbReference type="EMBL" id="QIX02349.1"/>
    </source>
</evidence>
<organism evidence="2 3">
    <name type="scientific">Peltaster fructicola</name>
    <dbReference type="NCBI Taxonomy" id="286661"/>
    <lineage>
        <taxon>Eukaryota</taxon>
        <taxon>Fungi</taxon>
        <taxon>Dikarya</taxon>
        <taxon>Ascomycota</taxon>
        <taxon>Pezizomycotina</taxon>
        <taxon>Dothideomycetes</taxon>
        <taxon>Dothideomycetes incertae sedis</taxon>
        <taxon>Peltaster</taxon>
    </lineage>
</organism>
<feature type="compositionally biased region" description="Basic residues" evidence="1">
    <location>
        <begin position="123"/>
        <end position="132"/>
    </location>
</feature>
<feature type="compositionally biased region" description="Basic and acidic residues" evidence="1">
    <location>
        <begin position="23"/>
        <end position="41"/>
    </location>
</feature>
<feature type="compositionally biased region" description="Low complexity" evidence="1">
    <location>
        <begin position="401"/>
        <end position="414"/>
    </location>
</feature>
<dbReference type="Proteomes" id="UP000503462">
    <property type="component" value="Chromosome 5"/>
</dbReference>
<feature type="compositionally biased region" description="Polar residues" evidence="1">
    <location>
        <begin position="437"/>
        <end position="448"/>
    </location>
</feature>
<name>A0A6H0Y688_9PEZI</name>
<keyword evidence="3" id="KW-1185">Reference proteome</keyword>
<feature type="region of interest" description="Disordered" evidence="1">
    <location>
        <begin position="1"/>
        <end position="233"/>
    </location>
</feature>
<feature type="compositionally biased region" description="Basic and acidic residues" evidence="1">
    <location>
        <begin position="311"/>
        <end position="336"/>
    </location>
</feature>
<dbReference type="OrthoDB" id="5407645at2759"/>
<evidence type="ECO:0000256" key="1">
    <source>
        <dbReference type="SAM" id="MobiDB-lite"/>
    </source>
</evidence>